<feature type="domain" description="SGNH hydrolase-type esterase" evidence="3">
    <location>
        <begin position="68"/>
        <end position="226"/>
    </location>
</feature>
<evidence type="ECO:0000313" key="5">
    <source>
        <dbReference type="Proteomes" id="UP001526430"/>
    </source>
</evidence>
<evidence type="ECO:0000313" key="4">
    <source>
        <dbReference type="EMBL" id="MCW8088313.1"/>
    </source>
</evidence>
<reference evidence="4 5" key="1">
    <citation type="submission" date="2022-10" db="EMBL/GenBank/DDBJ databases">
        <title>Roseococcus glaciei nov., sp. nov., isolated from glacier.</title>
        <authorList>
            <person name="Liu Q."/>
            <person name="Xin Y.-H."/>
        </authorList>
    </citation>
    <scope>NUCLEOTIDE SEQUENCE [LARGE SCALE GENOMIC DNA]</scope>
    <source>
        <strain evidence="4 5">MDT2-1-1</strain>
    </source>
</reference>
<comment type="caution">
    <text evidence="4">The sequence shown here is derived from an EMBL/GenBank/DDBJ whole genome shotgun (WGS) entry which is preliminary data.</text>
</comment>
<proteinExistence type="inferred from homology"/>
<dbReference type="PANTHER" id="PTHR11852:SF0">
    <property type="entry name" value="PLATELET-ACTIVATING FACTOR ACETYLHYDROLASE IB SUBUNIT BETA HOMOLOG"/>
    <property type="match status" value="1"/>
</dbReference>
<name>A0ABT3P2A2_9PROT</name>
<dbReference type="InterPro" id="IPR036514">
    <property type="entry name" value="SGNH_hydro_sf"/>
</dbReference>
<sequence length="248" mass="27010">MKFLSAVIAAILLGANGASATGLACGALLAGPPSAAIQPRERVADNAYRHRGEMLQRLARDQVSDLVFIGDSITMRWHRPTWASLFEAYRPLNLGMSGDQTENVLWRLQNGHLPRLQPRLYVLLIGTNNPHPAREVAAGVAMIVQFLRQTSPNSHVLVLGVLPRGADPRNSGRAKNAAVNALIRTCADNVYVHFLDVSADFVEPDGTISAETMPDGLHLSPASYERLGQAIYPTIRHLMALPRASLRQ</sequence>
<keyword evidence="5" id="KW-1185">Reference proteome</keyword>
<protein>
    <submittedName>
        <fullName evidence="4">GDSL-type esterase/lipase family protein</fullName>
    </submittedName>
</protein>
<dbReference type="PANTHER" id="PTHR11852">
    <property type="entry name" value="PLATELET-ACTIVATING FACTOR ACETYLHYDROLASE"/>
    <property type="match status" value="1"/>
</dbReference>
<dbReference type="Gene3D" id="3.40.50.1110">
    <property type="entry name" value="SGNH hydrolase"/>
    <property type="match status" value="1"/>
</dbReference>
<dbReference type="Proteomes" id="UP001526430">
    <property type="component" value="Unassembled WGS sequence"/>
</dbReference>
<evidence type="ECO:0000256" key="2">
    <source>
        <dbReference type="SAM" id="SignalP"/>
    </source>
</evidence>
<gene>
    <name evidence="4" type="ORF">OF850_22270</name>
</gene>
<comment type="similarity">
    <text evidence="1">Belongs to the 'GDSL' lipolytic enzyme family. Platelet-activating factor acetylhydrolase IB beta/gamma subunits subfamily.</text>
</comment>
<keyword evidence="2" id="KW-0732">Signal</keyword>
<dbReference type="EMBL" id="JAPFQI010000033">
    <property type="protein sequence ID" value="MCW8088313.1"/>
    <property type="molecule type" value="Genomic_DNA"/>
</dbReference>
<accession>A0ABT3P2A2</accession>
<dbReference type="PROSITE" id="PS51257">
    <property type="entry name" value="PROKAR_LIPOPROTEIN"/>
    <property type="match status" value="1"/>
</dbReference>
<dbReference type="RefSeq" id="WP_301592511.1">
    <property type="nucleotide sequence ID" value="NZ_JAPFQI010000033.1"/>
</dbReference>
<dbReference type="Pfam" id="PF13472">
    <property type="entry name" value="Lipase_GDSL_2"/>
    <property type="match status" value="1"/>
</dbReference>
<feature type="signal peptide" evidence="2">
    <location>
        <begin position="1"/>
        <end position="20"/>
    </location>
</feature>
<dbReference type="InterPro" id="IPR013830">
    <property type="entry name" value="SGNH_hydro"/>
</dbReference>
<feature type="chain" id="PRO_5046940435" evidence="2">
    <location>
        <begin position="21"/>
        <end position="248"/>
    </location>
</feature>
<evidence type="ECO:0000256" key="1">
    <source>
        <dbReference type="ARBA" id="ARBA00038184"/>
    </source>
</evidence>
<evidence type="ECO:0000259" key="3">
    <source>
        <dbReference type="Pfam" id="PF13472"/>
    </source>
</evidence>
<dbReference type="SUPFAM" id="SSF52266">
    <property type="entry name" value="SGNH hydrolase"/>
    <property type="match status" value="1"/>
</dbReference>
<organism evidence="4 5">
    <name type="scientific">Sabulicella glaciei</name>
    <dbReference type="NCBI Taxonomy" id="2984948"/>
    <lineage>
        <taxon>Bacteria</taxon>
        <taxon>Pseudomonadati</taxon>
        <taxon>Pseudomonadota</taxon>
        <taxon>Alphaproteobacteria</taxon>
        <taxon>Acetobacterales</taxon>
        <taxon>Acetobacteraceae</taxon>
        <taxon>Sabulicella</taxon>
    </lineage>
</organism>